<gene>
    <name evidence="2" type="ORF">AAE3_LOCUS11903</name>
</gene>
<protein>
    <submittedName>
        <fullName evidence="2">Uncharacterized protein</fullName>
    </submittedName>
</protein>
<evidence type="ECO:0000313" key="2">
    <source>
        <dbReference type="EMBL" id="CAA7269659.1"/>
    </source>
</evidence>
<feature type="region of interest" description="Disordered" evidence="1">
    <location>
        <begin position="421"/>
        <end position="446"/>
    </location>
</feature>
<name>A0A8S0VU70_CYCAE</name>
<feature type="compositionally biased region" description="Low complexity" evidence="1">
    <location>
        <begin position="422"/>
        <end position="431"/>
    </location>
</feature>
<dbReference type="Proteomes" id="UP000467700">
    <property type="component" value="Unassembled WGS sequence"/>
</dbReference>
<dbReference type="AlphaFoldDB" id="A0A8S0VU70"/>
<sequence>MDPSGKYDWRRTEQLSILKANYLSARLRTAIATLAKTHCDDHDVPDVSDFIETELEMNLLHFGWVALMGFNVRQPAFLQDLLVSFWPPNWPASEKYMAIDRAIANLYVDFDPLIDKGLVDEVDQAGTYHWWTGEGSAPTHTTIDIYFQEWVMDYIDTGRYPPTGFVSNPTDLPMLQHPALPLEALCLRLLAQATSSGQRIATRPLVLPEASRTAAPPIGPHDALSEGAVALVQSRRTSCTCTHTCGRSDPLPPLHASTPMLPASDIQELLTEAEELSSSTSAAIARQADTLSFLSWQHAAWTALRNQYQASGGTIVDPEVGQHPFSPPANRHLDPSPSPPPRAPPGLICRAPSLEFIESSGGNRGGAGTRVSAGRATKESPSSSPAKFPPRSGSKSPSVVEFVNAGANNSNASEFMDNVTRVLSPPDSSSDSQDDEEDSESEDDDLLVDSTFQAGEFEVEFRYVSSPLLLLKLPLMALPPSTAHGRRCHLQAF</sequence>
<keyword evidence="3" id="KW-1185">Reference proteome</keyword>
<dbReference type="EMBL" id="CACVBS010000079">
    <property type="protein sequence ID" value="CAA7269659.1"/>
    <property type="molecule type" value="Genomic_DNA"/>
</dbReference>
<reference evidence="2 3" key="1">
    <citation type="submission" date="2020-01" db="EMBL/GenBank/DDBJ databases">
        <authorList>
            <person name="Gupta K D."/>
        </authorList>
    </citation>
    <scope>NUCLEOTIDE SEQUENCE [LARGE SCALE GENOMIC DNA]</scope>
</reference>
<comment type="caution">
    <text evidence="2">The sequence shown here is derived from an EMBL/GenBank/DDBJ whole genome shotgun (WGS) entry which is preliminary data.</text>
</comment>
<evidence type="ECO:0000256" key="1">
    <source>
        <dbReference type="SAM" id="MobiDB-lite"/>
    </source>
</evidence>
<organism evidence="2 3">
    <name type="scientific">Cyclocybe aegerita</name>
    <name type="common">Black poplar mushroom</name>
    <name type="synonym">Agrocybe aegerita</name>
    <dbReference type="NCBI Taxonomy" id="1973307"/>
    <lineage>
        <taxon>Eukaryota</taxon>
        <taxon>Fungi</taxon>
        <taxon>Dikarya</taxon>
        <taxon>Basidiomycota</taxon>
        <taxon>Agaricomycotina</taxon>
        <taxon>Agaricomycetes</taxon>
        <taxon>Agaricomycetidae</taxon>
        <taxon>Agaricales</taxon>
        <taxon>Agaricineae</taxon>
        <taxon>Bolbitiaceae</taxon>
        <taxon>Cyclocybe</taxon>
    </lineage>
</organism>
<feature type="region of interest" description="Disordered" evidence="1">
    <location>
        <begin position="314"/>
        <end position="397"/>
    </location>
</feature>
<feature type="compositionally biased region" description="Acidic residues" evidence="1">
    <location>
        <begin position="432"/>
        <end position="446"/>
    </location>
</feature>
<evidence type="ECO:0000313" key="3">
    <source>
        <dbReference type="Proteomes" id="UP000467700"/>
    </source>
</evidence>
<proteinExistence type="predicted"/>
<accession>A0A8S0VU70</accession>